<dbReference type="SUPFAM" id="SSF52047">
    <property type="entry name" value="RNI-like"/>
    <property type="match status" value="1"/>
</dbReference>
<keyword evidence="3" id="KW-0677">Repeat</keyword>
<dbReference type="Pfam" id="PF13855">
    <property type="entry name" value="LRR_8"/>
    <property type="match status" value="4"/>
</dbReference>
<dbReference type="PANTHER" id="PTHR24373">
    <property type="entry name" value="SLIT RELATED LEUCINE-RICH REPEAT NEURONAL PROTEIN"/>
    <property type="match status" value="1"/>
</dbReference>
<dbReference type="HOGENOM" id="CLU_405071_0_0_1"/>
<proteinExistence type="predicted"/>
<dbReference type="STRING" id="13249.T1HL24"/>
<dbReference type="InterPro" id="IPR003591">
    <property type="entry name" value="Leu-rich_rpt_typical-subtyp"/>
</dbReference>
<sequence>ILPCYWQHSMALILLVGTIWHCQAHLPEQPCPEPCYCYYHRINWATDCSNRALTNVPSYEQGLSPNVYKLNLNENNITETIAFPEGIKLRSLLLANNQLTTITRTSFYGLDYLLDLDLSNNQIVYIEPDALVESPGLITVTLRNNQLEKTEGPFLISKSLLHLDISDCQISYLNPYFFTEIPALNSIDLSGNPIEEIKPGIFQRITFLQTLKLNRCKLSTISSDIFNSLEDLKTLEISDNYLKGPLDWTAILTPLTRLETLVVRGSRISSRLLPDGLFDKNLRLKSLVLAENELGYVDLAKLFGNNLKNLDLLDLSMCNINGISANSFTNVTNLRKLNLTGNTISAEALTAALTPLTNLRQLSLKNCLLTRLPQNLFNRLTNLQELDLSMNLLNDGFIDHLIPLENLEYLDMSSNNLEYIPRATFSKMASLKTLVLSGNPLKRLETGLFQNLISLKILKLEHCGLTGLKESVFQEKFTYSVLEELYLAGNPLIIPKKGLFLPLQLNHLKTLDLSGSNVTHIPPNALQSFGNITYLNLHGNQLSSEDENSLHFLENLPLLEKLDMSKNHLKWIAPFMFQKNVNLKWLKLDDNPWQCGCNIADMWEWAYTVKRDPSFLVGSTRKRMKQSSTLSCEYDTKKTPVKAHKQKHYTKQLNRTWSSYVSESNCDSSRR</sequence>
<protein>
    <submittedName>
        <fullName evidence="4">Uncharacterized protein</fullName>
    </submittedName>
</protein>
<dbReference type="EnsemblMetazoa" id="RPRC004748-RA">
    <property type="protein sequence ID" value="RPRC004748-PA"/>
    <property type="gene ID" value="RPRC004748"/>
</dbReference>
<evidence type="ECO:0000313" key="5">
    <source>
        <dbReference type="Proteomes" id="UP000015103"/>
    </source>
</evidence>
<organism evidence="4 5">
    <name type="scientific">Rhodnius prolixus</name>
    <name type="common">Triatomid bug</name>
    <dbReference type="NCBI Taxonomy" id="13249"/>
    <lineage>
        <taxon>Eukaryota</taxon>
        <taxon>Metazoa</taxon>
        <taxon>Ecdysozoa</taxon>
        <taxon>Arthropoda</taxon>
        <taxon>Hexapoda</taxon>
        <taxon>Insecta</taxon>
        <taxon>Pterygota</taxon>
        <taxon>Neoptera</taxon>
        <taxon>Paraneoptera</taxon>
        <taxon>Hemiptera</taxon>
        <taxon>Heteroptera</taxon>
        <taxon>Panheteroptera</taxon>
        <taxon>Cimicomorpha</taxon>
        <taxon>Reduviidae</taxon>
        <taxon>Triatominae</taxon>
        <taxon>Rhodnius</taxon>
    </lineage>
</organism>
<evidence type="ECO:0000256" key="1">
    <source>
        <dbReference type="ARBA" id="ARBA00022614"/>
    </source>
</evidence>
<keyword evidence="1" id="KW-0433">Leucine-rich repeat</keyword>
<accession>T1HL24</accession>
<dbReference type="Pfam" id="PF13306">
    <property type="entry name" value="LRR_5"/>
    <property type="match status" value="1"/>
</dbReference>
<dbReference type="EMBL" id="ACPB03005246">
    <property type="status" value="NOT_ANNOTATED_CDS"/>
    <property type="molecule type" value="Genomic_DNA"/>
</dbReference>
<dbReference type="VEuPathDB" id="VectorBase:RPRC004748"/>
<reference evidence="4" key="1">
    <citation type="submission" date="2015-05" db="UniProtKB">
        <authorList>
            <consortium name="EnsemblMetazoa"/>
        </authorList>
    </citation>
    <scope>IDENTIFICATION</scope>
</reference>
<dbReference type="Proteomes" id="UP000015103">
    <property type="component" value="Unassembled WGS sequence"/>
</dbReference>
<dbReference type="PROSITE" id="PS51450">
    <property type="entry name" value="LRR"/>
    <property type="match status" value="1"/>
</dbReference>
<keyword evidence="5" id="KW-1185">Reference proteome</keyword>
<dbReference type="SMART" id="SM00369">
    <property type="entry name" value="LRR_TYP"/>
    <property type="match status" value="14"/>
</dbReference>
<dbReference type="InterPro" id="IPR026906">
    <property type="entry name" value="LRR_5"/>
</dbReference>
<dbReference type="InterPro" id="IPR050328">
    <property type="entry name" value="Dev_Immune_Receptor"/>
</dbReference>
<dbReference type="AlphaFoldDB" id="T1HL24"/>
<dbReference type="InterPro" id="IPR001611">
    <property type="entry name" value="Leu-rich_rpt"/>
</dbReference>
<name>T1HL24_RHOPR</name>
<dbReference type="InterPro" id="IPR032675">
    <property type="entry name" value="LRR_dom_sf"/>
</dbReference>
<dbReference type="FunFam" id="3.80.10.10:FF:001164">
    <property type="entry name" value="GH01279p"/>
    <property type="match status" value="1"/>
</dbReference>
<dbReference type="eggNOG" id="KOG0619">
    <property type="taxonomic scope" value="Eukaryota"/>
</dbReference>
<keyword evidence="2" id="KW-0732">Signal</keyword>
<evidence type="ECO:0000313" key="4">
    <source>
        <dbReference type="EnsemblMetazoa" id="RPRC004748-PA"/>
    </source>
</evidence>
<dbReference type="PANTHER" id="PTHR24373:SF275">
    <property type="entry name" value="TIR DOMAIN-CONTAINING PROTEIN"/>
    <property type="match status" value="1"/>
</dbReference>
<evidence type="ECO:0000256" key="3">
    <source>
        <dbReference type="ARBA" id="ARBA00022737"/>
    </source>
</evidence>
<dbReference type="InParanoid" id="T1HL24"/>
<dbReference type="SUPFAM" id="SSF52058">
    <property type="entry name" value="L domain-like"/>
    <property type="match status" value="1"/>
</dbReference>
<evidence type="ECO:0000256" key="2">
    <source>
        <dbReference type="ARBA" id="ARBA00022729"/>
    </source>
</evidence>
<dbReference type="Gene3D" id="3.80.10.10">
    <property type="entry name" value="Ribonuclease Inhibitor"/>
    <property type="match status" value="4"/>
</dbReference>
<dbReference type="OMA" id="NNTFAQM"/>